<feature type="transmembrane region" description="Helical" evidence="1">
    <location>
        <begin position="478"/>
        <end position="503"/>
    </location>
</feature>
<organism evidence="2 3">
    <name type="scientific">Oryzihumus leptocrescens</name>
    <dbReference type="NCBI Taxonomy" id="297536"/>
    <lineage>
        <taxon>Bacteria</taxon>
        <taxon>Bacillati</taxon>
        <taxon>Actinomycetota</taxon>
        <taxon>Actinomycetes</taxon>
        <taxon>Micrococcales</taxon>
        <taxon>Intrasporangiaceae</taxon>
        <taxon>Oryzihumus</taxon>
    </lineage>
</organism>
<evidence type="ECO:0000313" key="2">
    <source>
        <dbReference type="EMBL" id="TQL59419.1"/>
    </source>
</evidence>
<comment type="caution">
    <text evidence="2">The sequence shown here is derived from an EMBL/GenBank/DDBJ whole genome shotgun (WGS) entry which is preliminary data.</text>
</comment>
<dbReference type="AlphaFoldDB" id="A0A542ZGJ4"/>
<name>A0A542ZGJ4_9MICO</name>
<evidence type="ECO:0000256" key="1">
    <source>
        <dbReference type="SAM" id="Phobius"/>
    </source>
</evidence>
<gene>
    <name evidence="2" type="ORF">FB474_0773</name>
</gene>
<protein>
    <submittedName>
        <fullName evidence="2">Uncharacterized protein</fullName>
    </submittedName>
</protein>
<feature type="transmembrane region" description="Helical" evidence="1">
    <location>
        <begin position="254"/>
        <end position="274"/>
    </location>
</feature>
<keyword evidence="1" id="KW-1133">Transmembrane helix</keyword>
<dbReference type="OrthoDB" id="4866206at2"/>
<dbReference type="Proteomes" id="UP000319514">
    <property type="component" value="Unassembled WGS sequence"/>
</dbReference>
<keyword evidence="3" id="KW-1185">Reference proteome</keyword>
<feature type="transmembrane region" description="Helical" evidence="1">
    <location>
        <begin position="130"/>
        <end position="149"/>
    </location>
</feature>
<feature type="transmembrane region" description="Helical" evidence="1">
    <location>
        <begin position="104"/>
        <end position="124"/>
    </location>
</feature>
<feature type="transmembrane region" description="Helical" evidence="1">
    <location>
        <begin position="381"/>
        <end position="400"/>
    </location>
</feature>
<feature type="transmembrane region" description="Helical" evidence="1">
    <location>
        <begin position="295"/>
        <end position="324"/>
    </location>
</feature>
<feature type="transmembrane region" description="Helical" evidence="1">
    <location>
        <begin position="444"/>
        <end position="466"/>
    </location>
</feature>
<feature type="transmembrane region" description="Helical" evidence="1">
    <location>
        <begin position="515"/>
        <end position="535"/>
    </location>
</feature>
<keyword evidence="1" id="KW-0812">Transmembrane</keyword>
<reference evidence="2 3" key="1">
    <citation type="submission" date="2019-06" db="EMBL/GenBank/DDBJ databases">
        <title>Sequencing the genomes of 1000 actinobacteria strains.</title>
        <authorList>
            <person name="Klenk H.-P."/>
        </authorList>
    </citation>
    <scope>NUCLEOTIDE SEQUENCE [LARGE SCALE GENOMIC DNA]</scope>
    <source>
        <strain evidence="2 3">DSM 18082</strain>
    </source>
</reference>
<keyword evidence="1" id="KW-0472">Membrane</keyword>
<feature type="transmembrane region" description="Helical" evidence="1">
    <location>
        <begin position="420"/>
        <end position="437"/>
    </location>
</feature>
<feature type="transmembrane region" description="Helical" evidence="1">
    <location>
        <begin position="170"/>
        <end position="195"/>
    </location>
</feature>
<feature type="transmembrane region" description="Helical" evidence="1">
    <location>
        <begin position="344"/>
        <end position="369"/>
    </location>
</feature>
<evidence type="ECO:0000313" key="3">
    <source>
        <dbReference type="Proteomes" id="UP000319514"/>
    </source>
</evidence>
<sequence>MDGDTDIAVRTPQRERRRARRRVFPPSAHAGGAVVRLPDHRSEQVARRARGRRGHVPWSGPAAAVLTVCLTLSGHEPAALAVLVITVACALSGRQSVLASVPTAFLGVLFTTIVVWMAAAWAGSGLFSRVVAARALLVAMTVLAVMVMAMRHRHLSDARLASRPELLVALPAVVVAAVGVTAGLLPVAVGSAWYLTGADNTSHLLWGVALRRAGALDYGAVSYPRGWHAVIATSMSASGQHFGSPETLLQWIRLWSLATWGLYAALVLVTGLCAQRMARTVNLRERTAALAGLGAGATMLTASFFTFTMAMGFQTTILLAFLLILSAHEVMTSAPPRACLSALAAFVAVAHTWQLALAVAAVPVGAALWRLARSRTGVRHPAMAVLGCFIAAALAAPPMWSAATHLGLRTVGTPGGVGRLPVEWLVIGVAAVALCCWRAALPQGVLLVGAMGAASVITGVLVGLAAHASLSSYYPTKMFWHAAAFAVPVSCVAVALVATQAGAHHARGCSSARRTVAVTLASVFGAAAIVTPLAMVRSPWAVDAGATLSAVTQPEARRAQVAWRVTPGSAGDTLALVLLDYYSVRTGTARTAPRDLTYEEACDRLRASSDPAVLTTASQTQVSREFSCVPGVRAITVPDSRS</sequence>
<proteinExistence type="predicted"/>
<accession>A0A542ZGJ4</accession>
<dbReference type="RefSeq" id="WP_141787442.1">
    <property type="nucleotide sequence ID" value="NZ_BAAAKX010000013.1"/>
</dbReference>
<dbReference type="EMBL" id="VFOQ01000001">
    <property type="protein sequence ID" value="TQL59419.1"/>
    <property type="molecule type" value="Genomic_DNA"/>
</dbReference>